<dbReference type="Pfam" id="PF12832">
    <property type="entry name" value="MFS_1_like"/>
    <property type="match status" value="1"/>
</dbReference>
<dbReference type="InterPro" id="IPR036259">
    <property type="entry name" value="MFS_trans_sf"/>
</dbReference>
<accession>A0AAV4TF37</accession>
<dbReference type="GO" id="GO:0016020">
    <property type="term" value="C:membrane"/>
    <property type="evidence" value="ECO:0007669"/>
    <property type="project" value="UniProtKB-SubCell"/>
</dbReference>
<gene>
    <name evidence="8" type="ORF">CDAR_432041</name>
</gene>
<organism evidence="8 9">
    <name type="scientific">Caerostris darwini</name>
    <dbReference type="NCBI Taxonomy" id="1538125"/>
    <lineage>
        <taxon>Eukaryota</taxon>
        <taxon>Metazoa</taxon>
        <taxon>Ecdysozoa</taxon>
        <taxon>Arthropoda</taxon>
        <taxon>Chelicerata</taxon>
        <taxon>Arachnida</taxon>
        <taxon>Araneae</taxon>
        <taxon>Araneomorphae</taxon>
        <taxon>Entelegynae</taxon>
        <taxon>Araneoidea</taxon>
        <taxon>Araneidae</taxon>
        <taxon>Caerostris</taxon>
    </lineage>
</organism>
<proteinExistence type="inferred from homology"/>
<dbReference type="Proteomes" id="UP001054837">
    <property type="component" value="Unassembled WGS sequence"/>
</dbReference>
<comment type="subcellular location">
    <subcellularLocation>
        <location evidence="1">Membrane</location>
        <topology evidence="1">Multi-pass membrane protein</topology>
    </subcellularLocation>
</comment>
<keyword evidence="9" id="KW-1185">Reference proteome</keyword>
<feature type="transmembrane region" description="Helical" evidence="6">
    <location>
        <begin position="330"/>
        <end position="349"/>
    </location>
</feature>
<evidence type="ECO:0000256" key="3">
    <source>
        <dbReference type="ARBA" id="ARBA00022692"/>
    </source>
</evidence>
<dbReference type="SUPFAM" id="SSF103473">
    <property type="entry name" value="MFS general substrate transporter"/>
    <property type="match status" value="1"/>
</dbReference>
<keyword evidence="4 6" id="KW-1133">Transmembrane helix</keyword>
<feature type="transmembrane region" description="Helical" evidence="6">
    <location>
        <begin position="389"/>
        <end position="413"/>
    </location>
</feature>
<protein>
    <recommendedName>
        <fullName evidence="7">Major facilitator superfamily associated domain-containing protein</fullName>
    </recommendedName>
</protein>
<feature type="domain" description="Major facilitator superfamily associated" evidence="7">
    <location>
        <begin position="17"/>
        <end position="486"/>
    </location>
</feature>
<evidence type="ECO:0000313" key="9">
    <source>
        <dbReference type="Proteomes" id="UP001054837"/>
    </source>
</evidence>
<evidence type="ECO:0000256" key="2">
    <source>
        <dbReference type="ARBA" id="ARBA00005241"/>
    </source>
</evidence>
<reference evidence="8 9" key="1">
    <citation type="submission" date="2021-06" db="EMBL/GenBank/DDBJ databases">
        <title>Caerostris darwini draft genome.</title>
        <authorList>
            <person name="Kono N."/>
            <person name="Arakawa K."/>
        </authorList>
    </citation>
    <scope>NUCLEOTIDE SEQUENCE [LARGE SCALE GENOMIC DNA]</scope>
</reference>
<feature type="transmembrane region" description="Helical" evidence="6">
    <location>
        <begin position="457"/>
        <end position="479"/>
    </location>
</feature>
<evidence type="ECO:0000256" key="6">
    <source>
        <dbReference type="SAM" id="Phobius"/>
    </source>
</evidence>
<dbReference type="PANTHER" id="PTHR16172:SF41">
    <property type="entry name" value="MAJOR FACILITATOR SUPERFAMILY DOMAIN-CONTAINING PROTEIN 6-LIKE"/>
    <property type="match status" value="1"/>
</dbReference>
<evidence type="ECO:0000256" key="4">
    <source>
        <dbReference type="ARBA" id="ARBA00022989"/>
    </source>
</evidence>
<feature type="transmembrane region" description="Helical" evidence="6">
    <location>
        <begin position="280"/>
        <end position="299"/>
    </location>
</feature>
<dbReference type="PANTHER" id="PTHR16172">
    <property type="entry name" value="MAJOR FACILITATOR SUPERFAMILY DOMAIN-CONTAINING PROTEIN 6-LIKE"/>
    <property type="match status" value="1"/>
</dbReference>
<dbReference type="Gene3D" id="1.20.1250.20">
    <property type="entry name" value="MFS general substrate transporter like domains"/>
    <property type="match status" value="1"/>
</dbReference>
<feature type="transmembrane region" description="Helical" evidence="6">
    <location>
        <begin position="255"/>
        <end position="274"/>
    </location>
</feature>
<evidence type="ECO:0000313" key="8">
    <source>
        <dbReference type="EMBL" id="GIY45248.1"/>
    </source>
</evidence>
<dbReference type="InterPro" id="IPR051717">
    <property type="entry name" value="MFS_MFSD6"/>
</dbReference>
<dbReference type="EMBL" id="BPLQ01009603">
    <property type="protein sequence ID" value="GIY45248.1"/>
    <property type="molecule type" value="Genomic_DNA"/>
</dbReference>
<evidence type="ECO:0000256" key="1">
    <source>
        <dbReference type="ARBA" id="ARBA00004141"/>
    </source>
</evidence>
<feature type="transmembrane region" description="Helical" evidence="6">
    <location>
        <begin position="485"/>
        <end position="506"/>
    </location>
</feature>
<feature type="transmembrane region" description="Helical" evidence="6">
    <location>
        <begin position="46"/>
        <end position="65"/>
    </location>
</feature>
<keyword evidence="3 6" id="KW-0812">Transmembrane</keyword>
<dbReference type="InterPro" id="IPR024989">
    <property type="entry name" value="MFS_assoc_dom"/>
</dbReference>
<evidence type="ECO:0000259" key="7">
    <source>
        <dbReference type="Pfam" id="PF12832"/>
    </source>
</evidence>
<sequence>MDDSKSKKFLILIPTVHLILFGGALGGLLPFIPLMVKKLGLNPGEFGIISVTLLIYMSLIVHCINNGARIGRTSLKTSLFSLIVVNSIACIVVISVSTPWRAVEILCQDETHPPTILSYRYSRKCLNEVFEKNPSAELQFTLCESNTSTLMQGAISIENVSTEASVKSSYSPWFEFNDELNFTCDCLKNDSSLMNTGIISCLDSMSPVFSYQKWLFYFFTIVIFILSCVADDLTSVVDYEVFGERIEHRGWQNTVTALSTACGAILVCCFNEQITATSGVGKFVSGFYLMLALNCLNLIPLSKMKLTDMSVPETDYGRLPTEAYFSWMKVTYATALGLICAFATFMQNFKFWYLDDLGASQYVMGMSVFVERFVAQVLFYCFSDWFVNTFGYFTCIISSFLALAFRFGFFYILENPWIVLPFEMLHGLSFTMVQASVPDFIALDVTDSYKFATRKLLSISTWAGEILGFFIGALVYDYAGGRNAFLVAAIISMICAPTFAFAYFCIKYLPKCFPVWSSAPSELIPANA</sequence>
<comment type="similarity">
    <text evidence="2">Belongs to the major facilitator superfamily. MFSD6 family.</text>
</comment>
<feature type="transmembrane region" description="Helical" evidence="6">
    <location>
        <begin position="9"/>
        <end position="34"/>
    </location>
</feature>
<name>A0AAV4TF37_9ARAC</name>
<comment type="caution">
    <text evidence="8">The sequence shown here is derived from an EMBL/GenBank/DDBJ whole genome shotgun (WGS) entry which is preliminary data.</text>
</comment>
<feature type="transmembrane region" description="Helical" evidence="6">
    <location>
        <begin position="361"/>
        <end position="382"/>
    </location>
</feature>
<feature type="transmembrane region" description="Helical" evidence="6">
    <location>
        <begin position="214"/>
        <end position="234"/>
    </location>
</feature>
<keyword evidence="5 6" id="KW-0472">Membrane</keyword>
<evidence type="ECO:0000256" key="5">
    <source>
        <dbReference type="ARBA" id="ARBA00023136"/>
    </source>
</evidence>
<dbReference type="AlphaFoldDB" id="A0AAV4TF37"/>